<dbReference type="InterPro" id="IPR013783">
    <property type="entry name" value="Ig-like_fold"/>
</dbReference>
<accession>A0A9Y3VLB5</accession>
<feature type="domain" description="Immunoglobulin C1-set" evidence="2">
    <location>
        <begin position="2"/>
        <end position="55"/>
    </location>
</feature>
<dbReference type="InterPro" id="IPR050160">
    <property type="entry name" value="MHC/Immunoglobulin"/>
</dbReference>
<proteinExistence type="predicted"/>
<dbReference type="InterPro" id="IPR003597">
    <property type="entry name" value="Ig_C1-set"/>
</dbReference>
<dbReference type="RefSeq" id="XP_005742390.2">
    <property type="nucleotide sequence ID" value="XM_005742333.2"/>
</dbReference>
<keyword evidence="3" id="KW-1185">Reference proteome</keyword>
<dbReference type="InterPro" id="IPR036179">
    <property type="entry name" value="Ig-like_dom_sf"/>
</dbReference>
<dbReference type="PANTHER" id="PTHR19944:SF99">
    <property type="entry name" value="HLA CLASS II HISTOCOMPATIBILITY ANTIGEN, DRB1 BETA CHAIN"/>
    <property type="match status" value="1"/>
</dbReference>
<evidence type="ECO:0000259" key="2">
    <source>
        <dbReference type="SMART" id="SM00407"/>
    </source>
</evidence>
<keyword evidence="1" id="KW-0472">Membrane</keyword>
<gene>
    <name evidence="4" type="primary">LOC102215767</name>
</gene>
<reference evidence="4" key="1">
    <citation type="submission" date="2025-08" db="UniProtKB">
        <authorList>
            <consortium name="RefSeq"/>
        </authorList>
    </citation>
    <scope>IDENTIFICATION</scope>
</reference>
<dbReference type="AlphaFoldDB" id="A0A9Y3VLB5"/>
<dbReference type="SMART" id="SM00407">
    <property type="entry name" value="IGc1"/>
    <property type="match status" value="1"/>
</dbReference>
<dbReference type="GeneID" id="102215767"/>
<dbReference type="SUPFAM" id="SSF48726">
    <property type="entry name" value="Immunoglobulin"/>
    <property type="match status" value="1"/>
</dbReference>
<sequence length="121" mass="13550">MMWMRNGQEVTTDVSYSDVMPDGDWYYQTHSYLEYIPTSAEKIACMVEHLGLSEPMFVVWDPSLPVEQRTQIAVGLCGLVTGFVIAISGIIYYNKKSAAYITVCQRQVFIPVESLPEAGAT</sequence>
<feature type="transmembrane region" description="Helical" evidence="1">
    <location>
        <begin position="72"/>
        <end position="93"/>
    </location>
</feature>
<organism evidence="3 4">
    <name type="scientific">Pundamilia nyererei</name>
    <dbReference type="NCBI Taxonomy" id="303518"/>
    <lineage>
        <taxon>Eukaryota</taxon>
        <taxon>Metazoa</taxon>
        <taxon>Chordata</taxon>
        <taxon>Craniata</taxon>
        <taxon>Vertebrata</taxon>
        <taxon>Euteleostomi</taxon>
        <taxon>Actinopterygii</taxon>
        <taxon>Neopterygii</taxon>
        <taxon>Teleostei</taxon>
        <taxon>Neoteleostei</taxon>
        <taxon>Acanthomorphata</taxon>
        <taxon>Ovalentaria</taxon>
        <taxon>Cichlomorphae</taxon>
        <taxon>Cichliformes</taxon>
        <taxon>Cichlidae</taxon>
        <taxon>African cichlids</taxon>
        <taxon>Pseudocrenilabrinae</taxon>
        <taxon>Haplochromini</taxon>
        <taxon>Pundamilia</taxon>
    </lineage>
</organism>
<name>A0A9Y3VLB5_9CICH</name>
<evidence type="ECO:0000313" key="4">
    <source>
        <dbReference type="RefSeq" id="XP_005742390.2"/>
    </source>
</evidence>
<evidence type="ECO:0000313" key="3">
    <source>
        <dbReference type="Proteomes" id="UP000695023"/>
    </source>
</evidence>
<evidence type="ECO:0000256" key="1">
    <source>
        <dbReference type="SAM" id="Phobius"/>
    </source>
</evidence>
<dbReference type="Pfam" id="PF07654">
    <property type="entry name" value="C1-set"/>
    <property type="match status" value="1"/>
</dbReference>
<dbReference type="PANTHER" id="PTHR19944">
    <property type="entry name" value="MHC CLASS II-RELATED"/>
    <property type="match status" value="1"/>
</dbReference>
<dbReference type="Gene3D" id="2.60.40.10">
    <property type="entry name" value="Immunoglobulins"/>
    <property type="match status" value="1"/>
</dbReference>
<keyword evidence="1" id="KW-1133">Transmembrane helix</keyword>
<dbReference type="Proteomes" id="UP000695023">
    <property type="component" value="Unplaced"/>
</dbReference>
<keyword evidence="1" id="KW-0812">Transmembrane</keyword>
<protein>
    <submittedName>
        <fullName evidence="4">Class II histocompatibility antigen, B-L beta chain-like</fullName>
    </submittedName>
</protein>